<dbReference type="CDD" id="cd07323">
    <property type="entry name" value="LAM"/>
    <property type="match status" value="1"/>
</dbReference>
<protein>
    <submittedName>
        <fullName evidence="11">Uncharacterized protein</fullName>
    </submittedName>
</protein>
<evidence type="ECO:0000256" key="1">
    <source>
        <dbReference type="ARBA" id="ARBA00004123"/>
    </source>
</evidence>
<dbReference type="EMBL" id="CAJPEX010003087">
    <property type="protein sequence ID" value="CAG0921832.1"/>
    <property type="molecule type" value="Genomic_DNA"/>
</dbReference>
<dbReference type="EMBL" id="OA885124">
    <property type="protein sequence ID" value="CAD7281680.1"/>
    <property type="molecule type" value="Genomic_DNA"/>
</dbReference>
<dbReference type="AlphaFoldDB" id="A0A7R9BXC1"/>
<dbReference type="PANTHER" id="PTHR22792">
    <property type="entry name" value="LUPUS LA PROTEIN-RELATED"/>
    <property type="match status" value="1"/>
</dbReference>
<evidence type="ECO:0000256" key="4">
    <source>
        <dbReference type="ARBA" id="ARBA00023163"/>
    </source>
</evidence>
<dbReference type="PROSITE" id="PS50102">
    <property type="entry name" value="RRM"/>
    <property type="match status" value="1"/>
</dbReference>
<evidence type="ECO:0000259" key="10">
    <source>
        <dbReference type="PROSITE" id="PS50961"/>
    </source>
</evidence>
<evidence type="ECO:0000313" key="12">
    <source>
        <dbReference type="Proteomes" id="UP000678499"/>
    </source>
</evidence>
<dbReference type="InterPro" id="IPR036388">
    <property type="entry name" value="WH-like_DNA-bd_sf"/>
</dbReference>
<keyword evidence="4" id="KW-0804">Transcription</keyword>
<feature type="domain" description="RRM" evidence="9">
    <location>
        <begin position="137"/>
        <end position="197"/>
    </location>
</feature>
<dbReference type="InterPro" id="IPR002344">
    <property type="entry name" value="Lupus_La"/>
</dbReference>
<feature type="region of interest" description="Disordered" evidence="8">
    <location>
        <begin position="1"/>
        <end position="44"/>
    </location>
</feature>
<proteinExistence type="predicted"/>
<evidence type="ECO:0000256" key="5">
    <source>
        <dbReference type="ARBA" id="ARBA00023242"/>
    </source>
</evidence>
<dbReference type="SMART" id="SM00715">
    <property type="entry name" value="LA"/>
    <property type="match status" value="1"/>
</dbReference>
<dbReference type="SMART" id="SM00360">
    <property type="entry name" value="RRM"/>
    <property type="match status" value="1"/>
</dbReference>
<feature type="coiled-coil region" evidence="7">
    <location>
        <begin position="327"/>
        <end position="357"/>
    </location>
</feature>
<dbReference type="InterPro" id="IPR045180">
    <property type="entry name" value="La_dom_prot"/>
</dbReference>
<name>A0A7R9BXC1_9CRUS</name>
<dbReference type="PANTHER" id="PTHR22792:SF62">
    <property type="entry name" value="LA-RELATED PROTEIN 7"/>
    <property type="match status" value="1"/>
</dbReference>
<dbReference type="PRINTS" id="PR00302">
    <property type="entry name" value="LUPUSLA"/>
</dbReference>
<dbReference type="InterPro" id="IPR012677">
    <property type="entry name" value="Nucleotide-bd_a/b_plait_sf"/>
</dbReference>
<organism evidence="11">
    <name type="scientific">Notodromas monacha</name>
    <dbReference type="NCBI Taxonomy" id="399045"/>
    <lineage>
        <taxon>Eukaryota</taxon>
        <taxon>Metazoa</taxon>
        <taxon>Ecdysozoa</taxon>
        <taxon>Arthropoda</taxon>
        <taxon>Crustacea</taxon>
        <taxon>Oligostraca</taxon>
        <taxon>Ostracoda</taxon>
        <taxon>Podocopa</taxon>
        <taxon>Podocopida</taxon>
        <taxon>Cypridocopina</taxon>
        <taxon>Cypridoidea</taxon>
        <taxon>Cyprididae</taxon>
        <taxon>Notodromas</taxon>
    </lineage>
</organism>
<keyword evidence="3" id="KW-0805">Transcription regulation</keyword>
<keyword evidence="2 6" id="KW-0694">RNA-binding</keyword>
<evidence type="ECO:0000256" key="3">
    <source>
        <dbReference type="ARBA" id="ARBA00023015"/>
    </source>
</evidence>
<evidence type="ECO:0000259" key="9">
    <source>
        <dbReference type="PROSITE" id="PS50102"/>
    </source>
</evidence>
<keyword evidence="5" id="KW-0539">Nucleus</keyword>
<feature type="compositionally biased region" description="Basic residues" evidence="8">
    <location>
        <begin position="284"/>
        <end position="298"/>
    </location>
</feature>
<feature type="region of interest" description="Disordered" evidence="8">
    <location>
        <begin position="237"/>
        <end position="299"/>
    </location>
</feature>
<feature type="compositionally biased region" description="Acidic residues" evidence="8">
    <location>
        <begin position="263"/>
        <end position="280"/>
    </location>
</feature>
<gene>
    <name evidence="11" type="ORF">NMOB1V02_LOCUS9319</name>
</gene>
<dbReference type="InterPro" id="IPR006630">
    <property type="entry name" value="La_HTH"/>
</dbReference>
<dbReference type="GO" id="GO:0003723">
    <property type="term" value="F:RNA binding"/>
    <property type="evidence" value="ECO:0007669"/>
    <property type="project" value="UniProtKB-UniRule"/>
</dbReference>
<accession>A0A7R9BXC1</accession>
<evidence type="ECO:0000256" key="7">
    <source>
        <dbReference type="SAM" id="Coils"/>
    </source>
</evidence>
<dbReference type="Gene3D" id="1.10.10.10">
    <property type="entry name" value="Winged helix-like DNA-binding domain superfamily/Winged helix DNA-binding domain"/>
    <property type="match status" value="1"/>
</dbReference>
<dbReference type="InterPro" id="IPR000504">
    <property type="entry name" value="RRM_dom"/>
</dbReference>
<evidence type="ECO:0000256" key="6">
    <source>
        <dbReference type="PROSITE-ProRule" id="PRU00332"/>
    </source>
</evidence>
<dbReference type="GO" id="GO:1990904">
    <property type="term" value="C:ribonucleoprotein complex"/>
    <property type="evidence" value="ECO:0007669"/>
    <property type="project" value="InterPro"/>
</dbReference>
<feature type="region of interest" description="Disordered" evidence="8">
    <location>
        <begin position="383"/>
        <end position="439"/>
    </location>
</feature>
<evidence type="ECO:0000256" key="8">
    <source>
        <dbReference type="SAM" id="MobiDB-lite"/>
    </source>
</evidence>
<keyword evidence="12" id="KW-1185">Reference proteome</keyword>
<dbReference type="SUPFAM" id="SSF54928">
    <property type="entry name" value="RNA-binding domain, RBD"/>
    <property type="match status" value="1"/>
</dbReference>
<dbReference type="PROSITE" id="PS50961">
    <property type="entry name" value="HTH_LA"/>
    <property type="match status" value="1"/>
</dbReference>
<reference evidence="11" key="1">
    <citation type="submission" date="2020-11" db="EMBL/GenBank/DDBJ databases">
        <authorList>
            <person name="Tran Van P."/>
        </authorList>
    </citation>
    <scope>NUCLEOTIDE SEQUENCE</scope>
</reference>
<dbReference type="GO" id="GO:0006396">
    <property type="term" value="P:RNA processing"/>
    <property type="evidence" value="ECO:0007669"/>
    <property type="project" value="InterPro"/>
</dbReference>
<dbReference type="SUPFAM" id="SSF46785">
    <property type="entry name" value="Winged helix' DNA-binding domain"/>
    <property type="match status" value="1"/>
</dbReference>
<feature type="domain" description="HTH La-type RNA-binding" evidence="10">
    <location>
        <begin position="41"/>
        <end position="133"/>
    </location>
</feature>
<dbReference type="Pfam" id="PF05383">
    <property type="entry name" value="La"/>
    <property type="match status" value="1"/>
</dbReference>
<dbReference type="OrthoDB" id="439993at2759"/>
<evidence type="ECO:0000256" key="2">
    <source>
        <dbReference type="ARBA" id="ARBA00022884"/>
    </source>
</evidence>
<dbReference type="GO" id="GO:0005634">
    <property type="term" value="C:nucleus"/>
    <property type="evidence" value="ECO:0007669"/>
    <property type="project" value="UniProtKB-SubCell"/>
</dbReference>
<evidence type="ECO:0000313" key="11">
    <source>
        <dbReference type="EMBL" id="CAD7281680.1"/>
    </source>
</evidence>
<dbReference type="InterPro" id="IPR035979">
    <property type="entry name" value="RBD_domain_sf"/>
</dbReference>
<dbReference type="Proteomes" id="UP000678499">
    <property type="component" value="Unassembled WGS sequence"/>
</dbReference>
<sequence>MSSKKKRTPQVFDVSEDSRSRTASKRATSDDEDERKEKEARKRRKEKYRNIRYQIEFYFSEANLTKDRYMMELLHGNSVNWMNIEEFLKFKRVQALTTHVKEIRRALSHSEILELSPDKTCVRRRVPIVPKENSDDCIVYVEGFPRTATIDSVKAIFSQWGNVHFISLPKFPNDRPKGFGFVEFENDRMAEATLQAFGQVGCLMEATPPRHELMDPQKNLSVPPPPLSFAIHNKTEEEAEVEKLLPPDNPKCGTTTREKLEEGEIDVDEKENEEESDDGEIVEKRRKKKKREKKKKNDRTRIAVEVGTLGLKVMLKKEWKKLRNHYMDMQRLNYNRMKQALRNAKMEEEETQRFEADMKTKVPRVGVWPKKETMPESVVAEMDKLRSPTTSSALETPHPWKRRREDAEAEEHPFIKKKKKLPQQAPQRMSEASERPKMSFEQRLERDAWQKIPYVPDSVVKIPADVATEQEQSVFKNSVRSIVTPEHVDCRPEASLAYVRCRDKLSALTLTNSPKFPNAVVIVGPEQAMYWQHVWDAFKEKRMKRRGKNKLQKRIDAYMGIPGYSESIAGQFQGVEPQVPQV</sequence>
<comment type="subcellular location">
    <subcellularLocation>
        <location evidence="1">Nucleus</location>
    </subcellularLocation>
</comment>
<keyword evidence="7" id="KW-0175">Coiled coil</keyword>
<dbReference type="Gene3D" id="3.30.70.330">
    <property type="match status" value="1"/>
</dbReference>
<feature type="compositionally biased region" description="Basic and acidic residues" evidence="8">
    <location>
        <begin position="403"/>
        <end position="414"/>
    </location>
</feature>
<dbReference type="InterPro" id="IPR036390">
    <property type="entry name" value="WH_DNA-bd_sf"/>
</dbReference>
<dbReference type="Pfam" id="PF00076">
    <property type="entry name" value="RRM_1"/>
    <property type="match status" value="1"/>
</dbReference>